<comment type="catalytic activity">
    <reaction evidence="5">
        <text>diphthine-[translation elongation factor 2] + NH4(+) + ATP = diphthamide-[translation elongation factor 2] + AMP + diphosphate + H(+)</text>
        <dbReference type="Rhea" id="RHEA:19753"/>
        <dbReference type="Rhea" id="RHEA-COMP:10172"/>
        <dbReference type="Rhea" id="RHEA-COMP:10174"/>
        <dbReference type="ChEBI" id="CHEBI:15378"/>
        <dbReference type="ChEBI" id="CHEBI:16692"/>
        <dbReference type="ChEBI" id="CHEBI:28938"/>
        <dbReference type="ChEBI" id="CHEBI:30616"/>
        <dbReference type="ChEBI" id="CHEBI:33019"/>
        <dbReference type="ChEBI" id="CHEBI:82696"/>
        <dbReference type="ChEBI" id="CHEBI:456215"/>
        <dbReference type="EC" id="6.3.1.14"/>
    </reaction>
</comment>
<evidence type="ECO:0000256" key="1">
    <source>
        <dbReference type="ARBA" id="ARBA00012089"/>
    </source>
</evidence>
<dbReference type="PANTHER" id="PTHR12196:SF2">
    <property type="entry name" value="DIPHTHINE--AMMONIA LIGASE"/>
    <property type="match status" value="1"/>
</dbReference>
<feature type="compositionally biased region" description="Basic and acidic residues" evidence="6">
    <location>
        <begin position="91"/>
        <end position="104"/>
    </location>
</feature>
<feature type="compositionally biased region" description="Acidic residues" evidence="6">
    <location>
        <begin position="653"/>
        <end position="666"/>
    </location>
</feature>
<proteinExistence type="predicted"/>
<name>A0A423XPB5_9PEZI</name>
<feature type="compositionally biased region" description="Low complexity" evidence="6">
    <location>
        <begin position="81"/>
        <end position="90"/>
    </location>
</feature>
<dbReference type="AlphaFoldDB" id="A0A423XPB5"/>
<dbReference type="Gene3D" id="3.90.1490.10">
    <property type="entry name" value="putative n-type atp pyrophosphatase, domain 2"/>
    <property type="match status" value="1"/>
</dbReference>
<evidence type="ECO:0000313" key="8">
    <source>
        <dbReference type="EMBL" id="ROW18360.1"/>
    </source>
</evidence>
<gene>
    <name evidence="8" type="ORF">VPNG_00196</name>
</gene>
<dbReference type="GO" id="GO:0017178">
    <property type="term" value="F:diphthine-ammonia ligase activity"/>
    <property type="evidence" value="ECO:0007669"/>
    <property type="project" value="UniProtKB-EC"/>
</dbReference>
<evidence type="ECO:0000256" key="2">
    <source>
        <dbReference type="ARBA" id="ARBA00018426"/>
    </source>
</evidence>
<evidence type="ECO:0000256" key="6">
    <source>
        <dbReference type="SAM" id="MobiDB-lite"/>
    </source>
</evidence>
<feature type="region of interest" description="Disordered" evidence="6">
    <location>
        <begin position="51"/>
        <end position="112"/>
    </location>
</feature>
<protein>
    <recommendedName>
        <fullName evidence="2">Diphthine--ammonia ligase</fullName>
        <ecNumber evidence="1">6.3.1.14</ecNumber>
    </recommendedName>
    <alternativeName>
        <fullName evidence="3">Diphthamide synthase</fullName>
    </alternativeName>
    <alternativeName>
        <fullName evidence="4">Diphthamide synthetase</fullName>
    </alternativeName>
</protein>
<dbReference type="SUPFAM" id="SSF55298">
    <property type="entry name" value="YjgF-like"/>
    <property type="match status" value="2"/>
</dbReference>
<dbReference type="EC" id="6.3.1.14" evidence="1"/>
<evidence type="ECO:0000256" key="4">
    <source>
        <dbReference type="ARBA" id="ARBA00031552"/>
    </source>
</evidence>
<evidence type="ECO:0000256" key="3">
    <source>
        <dbReference type="ARBA" id="ARBA00029814"/>
    </source>
</evidence>
<keyword evidence="9" id="KW-1185">Reference proteome</keyword>
<reference evidence="8 9" key="1">
    <citation type="submission" date="2015-09" db="EMBL/GenBank/DDBJ databases">
        <title>Host preference determinants of Valsa canker pathogens revealed by comparative genomics.</title>
        <authorList>
            <person name="Yin Z."/>
            <person name="Huang L."/>
        </authorList>
    </citation>
    <scope>NUCLEOTIDE SEQUENCE [LARGE SCALE GENOMIC DNA]</scope>
    <source>
        <strain evidence="8 9">SXYLt</strain>
    </source>
</reference>
<comment type="caution">
    <text evidence="8">The sequence shown here is derived from an EMBL/GenBank/DDBJ whole genome shotgun (WGS) entry which is preliminary data.</text>
</comment>
<dbReference type="InterPro" id="IPR014729">
    <property type="entry name" value="Rossmann-like_a/b/a_fold"/>
</dbReference>
<dbReference type="InterPro" id="IPR030662">
    <property type="entry name" value="DPH6/MJ0570"/>
</dbReference>
<dbReference type="FunCoup" id="A0A423XPB5">
    <property type="interactions" value="97"/>
</dbReference>
<dbReference type="Gene3D" id="3.40.50.620">
    <property type="entry name" value="HUPs"/>
    <property type="match status" value="1"/>
</dbReference>
<evidence type="ECO:0000259" key="7">
    <source>
        <dbReference type="Pfam" id="PF01902"/>
    </source>
</evidence>
<evidence type="ECO:0000313" key="9">
    <source>
        <dbReference type="Proteomes" id="UP000285146"/>
    </source>
</evidence>
<sequence length="889" mass="94401">MAAAAAAAGAAPGASPGSGGLNVIALVSGGKDSFFSALHCLENGHRLVALANLHPPSPPPQGASPRAAEAGPGGVAGLSPDLGLAELDLGAEGKHDGENGRRQDGDDDEDEETDLNSFMYQTVGHQVIPLYAEATGIPLYRRPILGGAVQHGRDYSSSTAAAAAAAAEGAGRDDLDDDDDETESMIPLLREVMRNHPEANALSAGAILSTYQRTRVESVAVRLGLAPLAYLWRYPFLPRPAGAPEDDGAQLLVDMAAAGLEARIIKVASGGLDEEFLWEDVAGARGVMRLKRAMGRFGASLESGAVLGEGGEFETLVVDGPPGLFRKRIVVDEDDKVVVREGGGAAWMRIQRARLEEKSSGDEGDGGFVVRRPDLLDGRFSAVLGRIQTADGSDEVEDPKDGSVSCELPPLTTESSSSLQTWVVTRPVHDAVTDLSIEGETELLIEEIRNRLHHHNLPPSSIISTIISLRRMSDFPAINKIYGFLFTEPNPPSRVTISCGDLLPQHTNIAIYLTVQPANADRQGLHVQGRSYWAPANIGPYSQAITFPIHDPLDGGEVSSGGPRAVHIAGQIPLVPASMELPAAVFGGGFELQLALSLQHLWRIGVAVGVQWWTSAAVYFPRNGAKQPTAREKALLAWKAWEAAHGYGLSPGGDDDGDDDNEDGPDLWDRKFNPAYMSYGGTGCAEEERPKLPDYSILQREGGDDGEEEEDGGEKPVPFLFAAEVDELPRSAEAEWHAHAGLSNVRSTGSSESAAEVAIHSQTYDTRLGRCRVQHCSLLSDADISTHSTVAIEVDDSFAAAGSGTLDETIRQTNKYLGASIRRDEPSTEGSSPVPYLLYVDASIVGREQIGSAVREQGLAVIPCASIYGGPRGVRLAVVALYRNTSSRG</sequence>
<dbReference type="SUPFAM" id="SSF52402">
    <property type="entry name" value="Adenine nucleotide alpha hydrolases-like"/>
    <property type="match status" value="1"/>
</dbReference>
<dbReference type="InterPro" id="IPR002761">
    <property type="entry name" value="Diphthami_syn_dom"/>
</dbReference>
<dbReference type="InParanoid" id="A0A423XPB5"/>
<dbReference type="STRING" id="1230097.A0A423XPB5"/>
<dbReference type="CDD" id="cd06156">
    <property type="entry name" value="eu_AANH_C_2"/>
    <property type="match status" value="1"/>
</dbReference>
<evidence type="ECO:0000256" key="5">
    <source>
        <dbReference type="ARBA" id="ARBA00048108"/>
    </source>
</evidence>
<dbReference type="CDD" id="cd01994">
    <property type="entry name" value="AANH_PF0828-like"/>
    <property type="match status" value="1"/>
</dbReference>
<dbReference type="InterPro" id="IPR035959">
    <property type="entry name" value="RutC-like_sf"/>
</dbReference>
<feature type="domain" description="Diphthamide synthase" evidence="7">
    <location>
        <begin position="198"/>
        <end position="340"/>
    </location>
</feature>
<organism evidence="8 9">
    <name type="scientific">Cytospora leucostoma</name>
    <dbReference type="NCBI Taxonomy" id="1230097"/>
    <lineage>
        <taxon>Eukaryota</taxon>
        <taxon>Fungi</taxon>
        <taxon>Dikarya</taxon>
        <taxon>Ascomycota</taxon>
        <taxon>Pezizomycotina</taxon>
        <taxon>Sordariomycetes</taxon>
        <taxon>Sordariomycetidae</taxon>
        <taxon>Diaporthales</taxon>
        <taxon>Cytosporaceae</taxon>
        <taxon>Cytospora</taxon>
    </lineage>
</organism>
<feature type="region of interest" description="Disordered" evidence="6">
    <location>
        <begin position="682"/>
        <end position="714"/>
    </location>
</feature>
<accession>A0A423XPB5</accession>
<dbReference type="Proteomes" id="UP000285146">
    <property type="component" value="Unassembled WGS sequence"/>
</dbReference>
<dbReference type="EMBL" id="LKEB01000001">
    <property type="protein sequence ID" value="ROW18360.1"/>
    <property type="molecule type" value="Genomic_DNA"/>
</dbReference>
<dbReference type="OrthoDB" id="686384at2759"/>
<dbReference type="Gene3D" id="3.30.1330.40">
    <property type="entry name" value="RutC-like"/>
    <property type="match status" value="2"/>
</dbReference>
<dbReference type="GO" id="GO:0017183">
    <property type="term" value="P:protein histidyl modification to diphthamide"/>
    <property type="evidence" value="ECO:0007669"/>
    <property type="project" value="TreeGrafter"/>
</dbReference>
<feature type="region of interest" description="Disordered" evidence="6">
    <location>
        <begin position="648"/>
        <end position="669"/>
    </location>
</feature>
<dbReference type="Pfam" id="PF01902">
    <property type="entry name" value="Diphthami_syn_2"/>
    <property type="match status" value="1"/>
</dbReference>
<dbReference type="PANTHER" id="PTHR12196">
    <property type="entry name" value="DOMAIN OF UNKNOWN FUNCTION 71 DUF71 -CONTAINING PROTEIN"/>
    <property type="match status" value="1"/>
</dbReference>